<evidence type="ECO:0000313" key="2">
    <source>
        <dbReference type="EMBL" id="MBE2998255.1"/>
    </source>
</evidence>
<dbReference type="RefSeq" id="WP_193120898.1">
    <property type="nucleotide sequence ID" value="NZ_JADBGI010000004.1"/>
</dbReference>
<comment type="caution">
    <text evidence="2">The sequence shown here is derived from an EMBL/GenBank/DDBJ whole genome shotgun (WGS) entry which is preliminary data.</text>
</comment>
<evidence type="ECO:0000256" key="1">
    <source>
        <dbReference type="SAM" id="MobiDB-lite"/>
    </source>
</evidence>
<dbReference type="Proteomes" id="UP000806528">
    <property type="component" value="Unassembled WGS sequence"/>
</dbReference>
<accession>A0ABR9P330</accession>
<dbReference type="EMBL" id="JADBGI010000004">
    <property type="protein sequence ID" value="MBE2998255.1"/>
    <property type="molecule type" value="Genomic_DNA"/>
</dbReference>
<feature type="compositionally biased region" description="Basic residues" evidence="1">
    <location>
        <begin position="211"/>
        <end position="222"/>
    </location>
</feature>
<name>A0ABR9P330_9ACTN</name>
<gene>
    <name evidence="2" type="ORF">IDM40_05985</name>
</gene>
<reference evidence="2 3" key="1">
    <citation type="submission" date="2020-09" db="EMBL/GenBank/DDBJ databases">
        <title>Diversity and distribution of actinomycetes associated with coral in the coast of Hainan.</title>
        <authorList>
            <person name="Li F."/>
        </authorList>
    </citation>
    <scope>NUCLEOTIDE SEQUENCE [LARGE SCALE GENOMIC DNA]</scope>
    <source>
        <strain evidence="2 3">HNM0947</strain>
    </source>
</reference>
<feature type="region of interest" description="Disordered" evidence="1">
    <location>
        <begin position="48"/>
        <end position="80"/>
    </location>
</feature>
<keyword evidence="3" id="KW-1185">Reference proteome</keyword>
<protein>
    <submittedName>
        <fullName evidence="2">Uncharacterized protein</fullName>
    </submittedName>
</protein>
<organism evidence="2 3">
    <name type="scientific">Nocardiopsis coralli</name>
    <dbReference type="NCBI Taxonomy" id="2772213"/>
    <lineage>
        <taxon>Bacteria</taxon>
        <taxon>Bacillati</taxon>
        <taxon>Actinomycetota</taxon>
        <taxon>Actinomycetes</taxon>
        <taxon>Streptosporangiales</taxon>
        <taxon>Nocardiopsidaceae</taxon>
        <taxon>Nocardiopsis</taxon>
    </lineage>
</organism>
<sequence>MPKCIAAVFAAAWNLTRALISGLFSQPKGRHSAEQLRRRRSTRVRPYAPMTPAAPERLPSHPTVRKHDDVPEEPPALKPPSVEAEIDADEVALVRPYFRAHEAAASAESEALRVQGRATARLRAWGADLDHLESGPDSPFSFGPPPRGTRTHTLDEHPAPDPQPESAAPFPAPAAPTDTFHVPAPRTPAPRVPARMNGLPHLSRIRERQQARRGRTQGRHGRVLAGSGT</sequence>
<evidence type="ECO:0000313" key="3">
    <source>
        <dbReference type="Proteomes" id="UP000806528"/>
    </source>
</evidence>
<feature type="region of interest" description="Disordered" evidence="1">
    <location>
        <begin position="129"/>
        <end position="229"/>
    </location>
</feature>
<proteinExistence type="predicted"/>